<dbReference type="EMBL" id="BDQF01000012">
    <property type="protein sequence ID" value="GAW81632.1"/>
    <property type="molecule type" value="Genomic_DNA"/>
</dbReference>
<keyword evidence="2" id="KW-0378">Hydrolase</keyword>
<dbReference type="GO" id="GO:0006139">
    <property type="term" value="P:nucleobase-containing compound metabolic process"/>
    <property type="evidence" value="ECO:0007669"/>
    <property type="project" value="InterPro"/>
</dbReference>
<dbReference type="InterPro" id="IPR002562">
    <property type="entry name" value="3'-5'_exonuclease_dom"/>
</dbReference>
<keyword evidence="2" id="KW-0269">Exonuclease</keyword>
<dbReference type="InterPro" id="IPR052408">
    <property type="entry name" value="Exonuclease_MUT-7-like"/>
</dbReference>
<dbReference type="InterPro" id="IPR012337">
    <property type="entry name" value="RNaseH-like_sf"/>
</dbReference>
<comment type="caution">
    <text evidence="2">The sequence shown here is derived from an EMBL/GenBank/DDBJ whole genome shotgun (WGS) entry which is preliminary data.</text>
</comment>
<gene>
    <name evidence="2" type="ORF">PGO_110810</name>
</gene>
<accession>A0A1Y1JLE7</accession>
<dbReference type="OMA" id="SFFKWLL"/>
<dbReference type="GO" id="GO:0008408">
    <property type="term" value="F:3'-5' exonuclease activity"/>
    <property type="evidence" value="ECO:0007669"/>
    <property type="project" value="InterPro"/>
</dbReference>
<evidence type="ECO:0000259" key="1">
    <source>
        <dbReference type="Pfam" id="PF01612"/>
    </source>
</evidence>
<dbReference type="RefSeq" id="XP_028544221.1">
    <property type="nucleotide sequence ID" value="XM_028688420.1"/>
</dbReference>
<dbReference type="Gene3D" id="3.30.420.10">
    <property type="entry name" value="Ribonuclease H-like superfamily/Ribonuclease H"/>
    <property type="match status" value="1"/>
</dbReference>
<dbReference type="SUPFAM" id="SSF53098">
    <property type="entry name" value="Ribonuclease H-like"/>
    <property type="match status" value="1"/>
</dbReference>
<dbReference type="PANTHER" id="PTHR47765:SF2">
    <property type="entry name" value="EXONUCLEASE MUT-7 HOMOLOG"/>
    <property type="match status" value="1"/>
</dbReference>
<dbReference type="PANTHER" id="PTHR47765">
    <property type="entry name" value="3'-5' EXONUCLEASE DOMAIN-CONTAINING PROTEIN"/>
    <property type="match status" value="1"/>
</dbReference>
<keyword evidence="2" id="KW-0540">Nuclease</keyword>
<name>A0A1Y1JLE7_PLAGO</name>
<organism evidence="2 3">
    <name type="scientific">Plasmodium gonderi</name>
    <dbReference type="NCBI Taxonomy" id="77519"/>
    <lineage>
        <taxon>Eukaryota</taxon>
        <taxon>Sar</taxon>
        <taxon>Alveolata</taxon>
        <taxon>Apicomplexa</taxon>
        <taxon>Aconoidasida</taxon>
        <taxon>Haemosporida</taxon>
        <taxon>Plasmodiidae</taxon>
        <taxon>Plasmodium</taxon>
        <taxon>Plasmodium (Plasmodium)</taxon>
    </lineage>
</organism>
<dbReference type="Proteomes" id="UP000195521">
    <property type="component" value="Unassembled WGS sequence"/>
</dbReference>
<dbReference type="AlphaFoldDB" id="A0A1Y1JLE7"/>
<evidence type="ECO:0000313" key="3">
    <source>
        <dbReference type="Proteomes" id="UP000195521"/>
    </source>
</evidence>
<feature type="domain" description="3'-5' exonuclease" evidence="1">
    <location>
        <begin position="662"/>
        <end position="712"/>
    </location>
</feature>
<sequence length="744" mass="88295">MQKCRIKSKGNMQSVFCMVRCCKGISLDHPFVRRKSIHEFNRLENLRFKYCEYKCIAYWGHNTNEGIENEKKNNLKNKVVENSAMVKNLGVFSNRQGYYMTRQQSRYYYSTNNKVHVKGEIYDIIPRLCKNKDVKPIASNLIFHILKFMNVKNVESTVAHKDNIKNIYIGLIRCYHSIFKNKNENGEYIFCIFNDELIKNISPTLRRNKKMIIQEIMLNSLFFFFKNNIRQRDNLDLNLLCEIIKYKKFMYILDSISFDKKKIKENLNVEFVDYLFDHFLNDKVLFSHAIELASLFLCDERISFTSPFTENSSYNCRILLKYILQTQSKNFLFLFLDCLKCNDLKRDVFRFLVSLDEMSGFFSDYCGHLAMMEYLLQNKKRDKSKTKGTKLRECTINQGKEDNNGVNYVKGEMIFYEDYYELPEEMKNISIITNVDNLKQMIREVKTSQEKHWVENIYNDNSIYAFELCDDMLTGEDININLRKKKKIYYIGIDVEWNRNKKASIISIATMEKIYLIDLINMDYNYKFLIHSFFKWILENPFIHKIFYNFACDMHILNLFFQDISIISAYANVMDLKDPIYVHKQRECISNSSKSSKSSNNIVAIELFNRNIIETNDVESFKKMTKSTFYDFNSGMKNYNSNYSEGVISVCLNHTTDKLYFKSLNDLCYKFLNKKLNKQLQLSNWSKRPLTKGQVVYAGIDSYALIMIEQRLIESNFFSTCVSNSNNLIVTFTQKYKCRNCLWD</sequence>
<proteinExistence type="predicted"/>
<dbReference type="Pfam" id="PF01612">
    <property type="entry name" value="DNA_pol_A_exo1"/>
    <property type="match status" value="2"/>
</dbReference>
<protein>
    <submittedName>
        <fullName evidence="2">3'-5' exonuclease domain containing protein</fullName>
    </submittedName>
</protein>
<keyword evidence="3" id="KW-1185">Reference proteome</keyword>
<dbReference type="OrthoDB" id="10261556at2759"/>
<dbReference type="InterPro" id="IPR036397">
    <property type="entry name" value="RNaseH_sf"/>
</dbReference>
<dbReference type="GeneID" id="39748360"/>
<feature type="domain" description="3'-5' exonuclease" evidence="1">
    <location>
        <begin position="483"/>
        <end position="562"/>
    </location>
</feature>
<reference evidence="3" key="1">
    <citation type="submission" date="2017-04" db="EMBL/GenBank/DDBJ databases">
        <title>Plasmodium gonderi genome.</title>
        <authorList>
            <person name="Arisue N."/>
            <person name="Honma H."/>
            <person name="Kawai S."/>
            <person name="Tougan T."/>
            <person name="Tanabe K."/>
            <person name="Horii T."/>
        </authorList>
    </citation>
    <scope>NUCLEOTIDE SEQUENCE [LARGE SCALE GENOMIC DNA]</scope>
    <source>
        <strain evidence="3">ATCC 30045</strain>
    </source>
</reference>
<evidence type="ECO:0000313" key="2">
    <source>
        <dbReference type="EMBL" id="GAW81632.1"/>
    </source>
</evidence>
<dbReference type="GO" id="GO:0003676">
    <property type="term" value="F:nucleic acid binding"/>
    <property type="evidence" value="ECO:0007669"/>
    <property type="project" value="InterPro"/>
</dbReference>